<comment type="caution">
    <text evidence="2">The sequence shown here is derived from an EMBL/GenBank/DDBJ whole genome shotgun (WGS) entry which is preliminary data.</text>
</comment>
<protein>
    <submittedName>
        <fullName evidence="2">Uncharacterized protein</fullName>
    </submittedName>
</protein>
<sequence>MKILPAFVIILLLAITANARFTNDNEVEEFVEEFSETGRNFWNGFLNQFHYTQSHLLHDDCLGKDFKEALINFITDILEEEDDLILIIKIFERIGKMHESSYHTCEIPTLVEEISTECSKHGCGIFNFLHRAERNMSSLLELYADIQERIHQAYESESDLYQAFYEIGVDYADAAHIVLGMDKYD</sequence>
<feature type="chain" id="PRO_5042107510" evidence="1">
    <location>
        <begin position="20"/>
        <end position="185"/>
    </location>
</feature>
<dbReference type="AlphaFoldDB" id="A0AAD1Y068"/>
<feature type="signal peptide" evidence="1">
    <location>
        <begin position="1"/>
        <end position="19"/>
    </location>
</feature>
<reference evidence="2" key="1">
    <citation type="submission" date="2023-07" db="EMBL/GenBank/DDBJ databases">
        <authorList>
            <consortium name="AG Swart"/>
            <person name="Singh M."/>
            <person name="Singh A."/>
            <person name="Seah K."/>
            <person name="Emmerich C."/>
        </authorList>
    </citation>
    <scope>NUCLEOTIDE SEQUENCE</scope>
    <source>
        <strain evidence="2">DP1</strain>
    </source>
</reference>
<dbReference type="EMBL" id="CAMPGE010024167">
    <property type="protein sequence ID" value="CAI2382029.1"/>
    <property type="molecule type" value="Genomic_DNA"/>
</dbReference>
<accession>A0AAD1Y068</accession>
<keyword evidence="1" id="KW-0732">Signal</keyword>
<evidence type="ECO:0000256" key="1">
    <source>
        <dbReference type="SAM" id="SignalP"/>
    </source>
</evidence>
<gene>
    <name evidence="2" type="ORF">ECRASSUSDP1_LOCUS23496</name>
</gene>
<keyword evidence="3" id="KW-1185">Reference proteome</keyword>
<proteinExistence type="predicted"/>
<evidence type="ECO:0000313" key="3">
    <source>
        <dbReference type="Proteomes" id="UP001295684"/>
    </source>
</evidence>
<dbReference type="Proteomes" id="UP001295684">
    <property type="component" value="Unassembled WGS sequence"/>
</dbReference>
<organism evidence="2 3">
    <name type="scientific">Euplotes crassus</name>
    <dbReference type="NCBI Taxonomy" id="5936"/>
    <lineage>
        <taxon>Eukaryota</taxon>
        <taxon>Sar</taxon>
        <taxon>Alveolata</taxon>
        <taxon>Ciliophora</taxon>
        <taxon>Intramacronucleata</taxon>
        <taxon>Spirotrichea</taxon>
        <taxon>Hypotrichia</taxon>
        <taxon>Euplotida</taxon>
        <taxon>Euplotidae</taxon>
        <taxon>Moneuplotes</taxon>
    </lineage>
</organism>
<evidence type="ECO:0000313" key="2">
    <source>
        <dbReference type="EMBL" id="CAI2382029.1"/>
    </source>
</evidence>
<name>A0AAD1Y068_EUPCR</name>